<evidence type="ECO:0000313" key="1">
    <source>
        <dbReference type="EMBL" id="GME80195.1"/>
    </source>
</evidence>
<keyword evidence="2" id="KW-1185">Reference proteome</keyword>
<protein>
    <submittedName>
        <fullName evidence="1">Unnamed protein product</fullName>
    </submittedName>
</protein>
<evidence type="ECO:0000313" key="2">
    <source>
        <dbReference type="Proteomes" id="UP001165064"/>
    </source>
</evidence>
<organism evidence="1 2">
    <name type="scientific">Ambrosiozyma monospora</name>
    <name type="common">Yeast</name>
    <name type="synonym">Endomycopsis monosporus</name>
    <dbReference type="NCBI Taxonomy" id="43982"/>
    <lineage>
        <taxon>Eukaryota</taxon>
        <taxon>Fungi</taxon>
        <taxon>Dikarya</taxon>
        <taxon>Ascomycota</taxon>
        <taxon>Saccharomycotina</taxon>
        <taxon>Pichiomycetes</taxon>
        <taxon>Pichiales</taxon>
        <taxon>Pichiaceae</taxon>
        <taxon>Ambrosiozyma</taxon>
    </lineage>
</organism>
<name>A0ACB5T3K2_AMBMO</name>
<sequence length="124" mass="13697">MTGKITNEKEQPSRETTLEVGGVDNQFGKTNNNKKSVSFGLQYTATAEIVSDDEDASSPEQFPKSSLAYRRPSQIKHNKPSFEPGSFRDVQGSVAPLDFKSVIPPPIPESLPTSRIRITSRLIF</sequence>
<gene>
    <name evidence="1" type="ORF">Amon02_000433200</name>
</gene>
<dbReference type="EMBL" id="BSXS01002940">
    <property type="protein sequence ID" value="GME80195.1"/>
    <property type="molecule type" value="Genomic_DNA"/>
</dbReference>
<dbReference type="Proteomes" id="UP001165064">
    <property type="component" value="Unassembled WGS sequence"/>
</dbReference>
<accession>A0ACB5T3K2</accession>
<proteinExistence type="predicted"/>
<reference evidence="1" key="1">
    <citation type="submission" date="2023-04" db="EMBL/GenBank/DDBJ databases">
        <title>Ambrosiozyma monospora NBRC 10751.</title>
        <authorList>
            <person name="Ichikawa N."/>
            <person name="Sato H."/>
            <person name="Tonouchi N."/>
        </authorList>
    </citation>
    <scope>NUCLEOTIDE SEQUENCE</scope>
    <source>
        <strain evidence="1">NBRC 10751</strain>
    </source>
</reference>
<comment type="caution">
    <text evidence="1">The sequence shown here is derived from an EMBL/GenBank/DDBJ whole genome shotgun (WGS) entry which is preliminary data.</text>
</comment>